<dbReference type="Gene3D" id="1.10.150.170">
    <property type="entry name" value="Putative methyltransferase TM0872, insert domain"/>
    <property type="match status" value="1"/>
</dbReference>
<name>A0A5C6BC33_9PLAN</name>
<dbReference type="SUPFAM" id="SSF53335">
    <property type="entry name" value="S-adenosyl-L-methionine-dependent methyltransferases"/>
    <property type="match status" value="1"/>
</dbReference>
<keyword evidence="4 6" id="KW-0808">Transferase</keyword>
<feature type="binding site" evidence="6">
    <location>
        <position position="126"/>
    </location>
    <ligand>
        <name>S-adenosyl-L-methionine</name>
        <dbReference type="ChEBI" id="CHEBI:59789"/>
    </ligand>
</feature>
<dbReference type="EMBL" id="SJPP01000002">
    <property type="protein sequence ID" value="TWU09490.1"/>
    <property type="molecule type" value="Genomic_DNA"/>
</dbReference>
<dbReference type="Pfam" id="PF01795">
    <property type="entry name" value="Methyltransf_5"/>
    <property type="match status" value="1"/>
</dbReference>
<evidence type="ECO:0000256" key="5">
    <source>
        <dbReference type="ARBA" id="ARBA00022691"/>
    </source>
</evidence>
<dbReference type="HAMAP" id="MF_01007">
    <property type="entry name" value="16SrRNA_methyltr_H"/>
    <property type="match status" value="1"/>
</dbReference>
<evidence type="ECO:0000256" key="3">
    <source>
        <dbReference type="ARBA" id="ARBA00022603"/>
    </source>
</evidence>
<evidence type="ECO:0000256" key="4">
    <source>
        <dbReference type="ARBA" id="ARBA00022679"/>
    </source>
</evidence>
<dbReference type="GO" id="GO:0071424">
    <property type="term" value="F:rRNA (cytosine-N4-)-methyltransferase activity"/>
    <property type="evidence" value="ECO:0007669"/>
    <property type="project" value="UniProtKB-UniRule"/>
</dbReference>
<dbReference type="InterPro" id="IPR029063">
    <property type="entry name" value="SAM-dependent_MTases_sf"/>
</dbReference>
<keyword evidence="3 6" id="KW-0489">Methyltransferase</keyword>
<accession>A0A5C6BC33</accession>
<keyword evidence="2 6" id="KW-0698">rRNA processing</keyword>
<comment type="catalytic activity">
    <reaction evidence="6">
        <text>cytidine(1402) in 16S rRNA + S-adenosyl-L-methionine = N(4)-methylcytidine(1402) in 16S rRNA + S-adenosyl-L-homocysteine + H(+)</text>
        <dbReference type="Rhea" id="RHEA:42928"/>
        <dbReference type="Rhea" id="RHEA-COMP:10286"/>
        <dbReference type="Rhea" id="RHEA-COMP:10287"/>
        <dbReference type="ChEBI" id="CHEBI:15378"/>
        <dbReference type="ChEBI" id="CHEBI:57856"/>
        <dbReference type="ChEBI" id="CHEBI:59789"/>
        <dbReference type="ChEBI" id="CHEBI:74506"/>
        <dbReference type="ChEBI" id="CHEBI:82748"/>
        <dbReference type="EC" id="2.1.1.199"/>
    </reaction>
</comment>
<reference evidence="7 8" key="1">
    <citation type="submission" date="2019-02" db="EMBL/GenBank/DDBJ databases">
        <title>Deep-cultivation of Planctomycetes and their phenomic and genomic characterization uncovers novel biology.</title>
        <authorList>
            <person name="Wiegand S."/>
            <person name="Jogler M."/>
            <person name="Boedeker C."/>
            <person name="Pinto D."/>
            <person name="Vollmers J."/>
            <person name="Rivas-Marin E."/>
            <person name="Kohn T."/>
            <person name="Peeters S.H."/>
            <person name="Heuer A."/>
            <person name="Rast P."/>
            <person name="Oberbeckmann S."/>
            <person name="Bunk B."/>
            <person name="Jeske O."/>
            <person name="Meyerdierks A."/>
            <person name="Storesund J.E."/>
            <person name="Kallscheuer N."/>
            <person name="Luecker S."/>
            <person name="Lage O.M."/>
            <person name="Pohl T."/>
            <person name="Merkel B.J."/>
            <person name="Hornburger P."/>
            <person name="Mueller R.-W."/>
            <person name="Bruemmer F."/>
            <person name="Labrenz M."/>
            <person name="Spormann A.M."/>
            <person name="Op Den Camp H."/>
            <person name="Overmann J."/>
            <person name="Amann R."/>
            <person name="Jetten M.S.M."/>
            <person name="Mascher T."/>
            <person name="Medema M.H."/>
            <person name="Devos D.P."/>
            <person name="Kaster A.-K."/>
            <person name="Ovreas L."/>
            <person name="Rohde M."/>
            <person name="Galperin M.Y."/>
            <person name="Jogler C."/>
        </authorList>
    </citation>
    <scope>NUCLEOTIDE SEQUENCE [LARGE SCALE GENOMIC DNA]</scope>
    <source>
        <strain evidence="7 8">CA54</strain>
    </source>
</reference>
<comment type="caution">
    <text evidence="7">The sequence shown here is derived from an EMBL/GenBank/DDBJ whole genome shotgun (WGS) entry which is preliminary data.</text>
</comment>
<comment type="function">
    <text evidence="6">Specifically methylates the N4 position of cytidine in position 1402 (C1402) of 16S rRNA.</text>
</comment>
<keyword evidence="6" id="KW-0963">Cytoplasm</keyword>
<dbReference type="InterPro" id="IPR023397">
    <property type="entry name" value="SAM-dep_MeTrfase_MraW_recog"/>
</dbReference>
<dbReference type="NCBIfam" id="TIGR00006">
    <property type="entry name" value="16S rRNA (cytosine(1402)-N(4))-methyltransferase RsmH"/>
    <property type="match status" value="1"/>
</dbReference>
<proteinExistence type="inferred from homology"/>
<sequence length="366" mass="40328">MLPEGMIPRSCRGIWFLKPIRIIATFPALGNICSGFSLSDRFCSAAPLRDLRSLALLSILHSMPSSSPSDSTPPLSVHLPVLMREVLRAINPQPGQIIVDGTAGGGGHSREILKRIGETGTLIGLDRDPMMLKLAAQKVQGENVHLVQASYALLPQVLEDLGIAQVDGILLDLGLSSDQLADRRRGFGFAAEGPLDLRFDTTAGEPAWQLLERLNEEELATIFMEFGEERFATQIAARIVETRKRKPILTAQDLTTVVTAEVSSKRSARSDRQPATRVFQALRIAANEELGQLEVFLKSHLQDFLKTGGRGAIISFHSLEDRLVKNAFRDKHRFRLLTPKPVIPAAVEQRANPRSRSAKLRAVERL</sequence>
<comment type="similarity">
    <text evidence="1 6">Belongs to the methyltransferase superfamily. RsmH family.</text>
</comment>
<organism evidence="7 8">
    <name type="scientific">Symmachiella macrocystis</name>
    <dbReference type="NCBI Taxonomy" id="2527985"/>
    <lineage>
        <taxon>Bacteria</taxon>
        <taxon>Pseudomonadati</taxon>
        <taxon>Planctomycetota</taxon>
        <taxon>Planctomycetia</taxon>
        <taxon>Planctomycetales</taxon>
        <taxon>Planctomycetaceae</taxon>
        <taxon>Symmachiella</taxon>
    </lineage>
</organism>
<dbReference type="PANTHER" id="PTHR11265">
    <property type="entry name" value="S-ADENOSYL-METHYLTRANSFERASE MRAW"/>
    <property type="match status" value="1"/>
</dbReference>
<gene>
    <name evidence="6 7" type="primary">rsmH</name>
    <name evidence="7" type="ORF">CA54_47320</name>
</gene>
<comment type="subcellular location">
    <subcellularLocation>
        <location evidence="6">Cytoplasm</location>
    </subcellularLocation>
</comment>
<evidence type="ECO:0000256" key="6">
    <source>
        <dbReference type="HAMAP-Rule" id="MF_01007"/>
    </source>
</evidence>
<keyword evidence="8" id="KW-1185">Reference proteome</keyword>
<keyword evidence="5 6" id="KW-0949">S-adenosyl-L-methionine</keyword>
<evidence type="ECO:0000313" key="8">
    <source>
        <dbReference type="Proteomes" id="UP000320735"/>
    </source>
</evidence>
<dbReference type="InterPro" id="IPR002903">
    <property type="entry name" value="RsmH"/>
</dbReference>
<dbReference type="EC" id="2.1.1.199" evidence="6"/>
<dbReference type="AlphaFoldDB" id="A0A5C6BC33"/>
<evidence type="ECO:0000256" key="2">
    <source>
        <dbReference type="ARBA" id="ARBA00022552"/>
    </source>
</evidence>
<evidence type="ECO:0000313" key="7">
    <source>
        <dbReference type="EMBL" id="TWU09490.1"/>
    </source>
</evidence>
<feature type="binding site" evidence="6">
    <location>
        <position position="179"/>
    </location>
    <ligand>
        <name>S-adenosyl-L-methionine</name>
        <dbReference type="ChEBI" id="CHEBI:59789"/>
    </ligand>
</feature>
<dbReference type="GO" id="GO:0070475">
    <property type="term" value="P:rRNA base methylation"/>
    <property type="evidence" value="ECO:0007669"/>
    <property type="project" value="UniProtKB-UniRule"/>
</dbReference>
<dbReference type="Gene3D" id="3.40.50.150">
    <property type="entry name" value="Vaccinia Virus protein VP39"/>
    <property type="match status" value="1"/>
</dbReference>
<dbReference type="PANTHER" id="PTHR11265:SF0">
    <property type="entry name" value="12S RRNA N4-METHYLCYTIDINE METHYLTRANSFERASE"/>
    <property type="match status" value="1"/>
</dbReference>
<feature type="binding site" evidence="6">
    <location>
        <position position="172"/>
    </location>
    <ligand>
        <name>S-adenosyl-L-methionine</name>
        <dbReference type="ChEBI" id="CHEBI:59789"/>
    </ligand>
</feature>
<protein>
    <recommendedName>
        <fullName evidence="6">Ribosomal RNA small subunit methyltransferase H</fullName>
        <ecNumber evidence="6">2.1.1.199</ecNumber>
    </recommendedName>
    <alternativeName>
        <fullName evidence="6">16S rRNA m(4)C1402 methyltransferase</fullName>
    </alternativeName>
    <alternativeName>
        <fullName evidence="6">rRNA (cytosine-N(4)-)-methyltransferase RsmH</fullName>
    </alternativeName>
</protein>
<dbReference type="SUPFAM" id="SSF81799">
    <property type="entry name" value="Putative methyltransferase TM0872, insert domain"/>
    <property type="match status" value="1"/>
</dbReference>
<feature type="binding site" evidence="6">
    <location>
        <begin position="106"/>
        <end position="108"/>
    </location>
    <ligand>
        <name>S-adenosyl-L-methionine</name>
        <dbReference type="ChEBI" id="CHEBI:59789"/>
    </ligand>
</feature>
<dbReference type="Proteomes" id="UP000320735">
    <property type="component" value="Unassembled WGS sequence"/>
</dbReference>
<dbReference type="GO" id="GO:0005737">
    <property type="term" value="C:cytoplasm"/>
    <property type="evidence" value="ECO:0007669"/>
    <property type="project" value="UniProtKB-SubCell"/>
</dbReference>
<evidence type="ECO:0000256" key="1">
    <source>
        <dbReference type="ARBA" id="ARBA00010396"/>
    </source>
</evidence>
<feature type="binding site" evidence="6">
    <location>
        <position position="151"/>
    </location>
    <ligand>
        <name>S-adenosyl-L-methionine</name>
        <dbReference type="ChEBI" id="CHEBI:59789"/>
    </ligand>
</feature>